<dbReference type="Pfam" id="PF13318">
    <property type="entry name" value="AtzG-like"/>
    <property type="match status" value="1"/>
</dbReference>
<organism evidence="1 2">
    <name type="scientific">Bradyrhizobium canariense</name>
    <dbReference type="NCBI Taxonomy" id="255045"/>
    <lineage>
        <taxon>Bacteria</taxon>
        <taxon>Pseudomonadati</taxon>
        <taxon>Pseudomonadota</taxon>
        <taxon>Alphaproteobacteria</taxon>
        <taxon>Hyphomicrobiales</taxon>
        <taxon>Nitrobacteraceae</taxon>
        <taxon>Bradyrhizobium</taxon>
    </lineage>
</organism>
<evidence type="ECO:0000313" key="2">
    <source>
        <dbReference type="Proteomes" id="UP000243904"/>
    </source>
</evidence>
<dbReference type="InterPro" id="IPR025148">
    <property type="entry name" value="AtzG-like"/>
</dbReference>
<dbReference type="Proteomes" id="UP000243904">
    <property type="component" value="Chromosome I"/>
</dbReference>
<dbReference type="AlphaFoldDB" id="A0A1H2BHU7"/>
<evidence type="ECO:0008006" key="3">
    <source>
        <dbReference type="Google" id="ProtNLM"/>
    </source>
</evidence>
<evidence type="ECO:0000313" key="1">
    <source>
        <dbReference type="EMBL" id="SDT57758.1"/>
    </source>
</evidence>
<dbReference type="RefSeq" id="WP_100383238.1">
    <property type="nucleotide sequence ID" value="NZ_LT629750.1"/>
</dbReference>
<accession>A0A1H2BHU7</accession>
<proteinExistence type="predicted"/>
<name>A0A1H2BHU7_9BRAD</name>
<reference evidence="2" key="1">
    <citation type="submission" date="2016-10" db="EMBL/GenBank/DDBJ databases">
        <authorList>
            <person name="Varghese N."/>
            <person name="Submissions S."/>
        </authorList>
    </citation>
    <scope>NUCLEOTIDE SEQUENCE [LARGE SCALE GENOMIC DNA]</scope>
    <source>
        <strain evidence="2">GAS369</strain>
    </source>
</reference>
<sequence length="57" mass="6055">MPDPLEDYVEAASKMLNLKLEDAAEVRAALEAVFKFAALVDGFPLPDEAVAAAMFAA</sequence>
<dbReference type="EMBL" id="LT629750">
    <property type="protein sequence ID" value="SDT57758.1"/>
    <property type="molecule type" value="Genomic_DNA"/>
</dbReference>
<protein>
    <recommendedName>
        <fullName evidence="3">DUF4089 domain-containing protein</fullName>
    </recommendedName>
</protein>
<gene>
    <name evidence="1" type="ORF">SAMN05444158_7192</name>
</gene>
<keyword evidence="2" id="KW-1185">Reference proteome</keyword>